<keyword evidence="3" id="KW-1185">Reference proteome</keyword>
<evidence type="ECO:0000313" key="2">
    <source>
        <dbReference type="EMBL" id="WAR19511.1"/>
    </source>
</evidence>
<protein>
    <submittedName>
        <fullName evidence="2">Uncharacterized protein</fullName>
    </submittedName>
</protein>
<dbReference type="Proteomes" id="UP001164746">
    <property type="component" value="Chromosome 4"/>
</dbReference>
<reference evidence="2" key="1">
    <citation type="submission" date="2022-11" db="EMBL/GenBank/DDBJ databases">
        <title>Centuries of genome instability and evolution in soft-shell clam transmissible cancer (bioRxiv).</title>
        <authorList>
            <person name="Hart S.F.M."/>
            <person name="Yonemitsu M.A."/>
            <person name="Giersch R.M."/>
            <person name="Beal B.F."/>
            <person name="Arriagada G."/>
            <person name="Davis B.W."/>
            <person name="Ostrander E.A."/>
            <person name="Goff S.P."/>
            <person name="Metzger M.J."/>
        </authorList>
    </citation>
    <scope>NUCLEOTIDE SEQUENCE</scope>
    <source>
        <strain evidence="2">MELC-2E11</strain>
        <tissue evidence="2">Siphon/mantle</tissue>
    </source>
</reference>
<name>A0ABY7FJT6_MYAAR</name>
<accession>A0ABY7FJT6</accession>
<organism evidence="2 3">
    <name type="scientific">Mya arenaria</name>
    <name type="common">Soft-shell clam</name>
    <dbReference type="NCBI Taxonomy" id="6604"/>
    <lineage>
        <taxon>Eukaryota</taxon>
        <taxon>Metazoa</taxon>
        <taxon>Spiralia</taxon>
        <taxon>Lophotrochozoa</taxon>
        <taxon>Mollusca</taxon>
        <taxon>Bivalvia</taxon>
        <taxon>Autobranchia</taxon>
        <taxon>Heteroconchia</taxon>
        <taxon>Euheterodonta</taxon>
        <taxon>Imparidentia</taxon>
        <taxon>Neoheterodontei</taxon>
        <taxon>Myida</taxon>
        <taxon>Myoidea</taxon>
        <taxon>Myidae</taxon>
        <taxon>Mya</taxon>
    </lineage>
</organism>
<dbReference type="EMBL" id="CP111022">
    <property type="protein sequence ID" value="WAR19511.1"/>
    <property type="molecule type" value="Genomic_DNA"/>
</dbReference>
<sequence length="83" mass="9243">MSTTDNSVKMCCKNMFMTFTMLLNLSRVRETTKTVSTPSVKTSIKLSALIMEFMHKISPGQHKTQHLSLINSLEGVAAIIIIL</sequence>
<dbReference type="EMBL" id="CP111015">
    <property type="protein sequence ID" value="WAR02721.1"/>
    <property type="molecule type" value="Genomic_DNA"/>
</dbReference>
<evidence type="ECO:0000313" key="3">
    <source>
        <dbReference type="Proteomes" id="UP001164746"/>
    </source>
</evidence>
<gene>
    <name evidence="2" type="ORF">MAR_001349</name>
    <name evidence="1" type="ORF">MAR_009279</name>
</gene>
<evidence type="ECO:0000313" key="1">
    <source>
        <dbReference type="EMBL" id="WAR02721.1"/>
    </source>
</evidence>
<dbReference type="Proteomes" id="UP001164746">
    <property type="component" value="Chromosome 11"/>
</dbReference>
<proteinExistence type="predicted"/>